<evidence type="ECO:0000256" key="7">
    <source>
        <dbReference type="ARBA" id="ARBA00023136"/>
    </source>
</evidence>
<keyword evidence="4" id="KW-1003">Cell membrane</keyword>
<feature type="transmembrane region" description="Helical" evidence="9">
    <location>
        <begin position="159"/>
        <end position="182"/>
    </location>
</feature>
<dbReference type="GO" id="GO:0005886">
    <property type="term" value="C:plasma membrane"/>
    <property type="evidence" value="ECO:0007669"/>
    <property type="project" value="UniProtKB-SubCell"/>
</dbReference>
<sequence length="347" mass="34632">MTASVARAALAPADGERRHRSRRHSTVTAVLALLLIALTVGGLLAGPFGVGIEELLRLVTGAASGATEFVVVTLRMPRLALGALVGAALALAGALFQTVLRNPLASPDIIGVSQGAVAAAAAGMLLFGLSGAPLALMAFAGAVTVAAAISLIAGRGRAAGYRFVLTGVGAAFFLQACTGFLLTRGEVREVQQALVWMVGGLSGAAWPDVAVLAGAFTVLVTAAALTARPLRILQLGDDAAAGLGVRADRARPMVLAVGVALAAVAVAFAGPMVFVAFISAPIVRRLLGDGSLALVPTALFGAALVLAADLVAQYAIPGAQLPAGIVTGLIGAPYLLWLLATRRGGSS</sequence>
<evidence type="ECO:0000256" key="5">
    <source>
        <dbReference type="ARBA" id="ARBA00022692"/>
    </source>
</evidence>
<evidence type="ECO:0000256" key="1">
    <source>
        <dbReference type="ARBA" id="ARBA00004651"/>
    </source>
</evidence>
<evidence type="ECO:0000256" key="4">
    <source>
        <dbReference type="ARBA" id="ARBA00022475"/>
    </source>
</evidence>
<keyword evidence="6 9" id="KW-1133">Transmembrane helix</keyword>
<gene>
    <name evidence="10" type="ORF">QF206_01715</name>
</gene>
<dbReference type="CDD" id="cd06550">
    <property type="entry name" value="TM_ABC_iron-siderophores_like"/>
    <property type="match status" value="1"/>
</dbReference>
<evidence type="ECO:0000313" key="10">
    <source>
        <dbReference type="EMBL" id="MDI2097686.1"/>
    </source>
</evidence>
<comment type="similarity">
    <text evidence="2">Belongs to the binding-protein-dependent transport system permease family. FecCD subfamily.</text>
</comment>
<dbReference type="Pfam" id="PF01032">
    <property type="entry name" value="FecCD"/>
    <property type="match status" value="1"/>
</dbReference>
<feature type="transmembrane region" description="Helical" evidence="9">
    <location>
        <begin position="253"/>
        <end position="280"/>
    </location>
</feature>
<dbReference type="InterPro" id="IPR000522">
    <property type="entry name" value="ABC_transptr_permease_BtuC"/>
</dbReference>
<dbReference type="AlphaFoldDB" id="A0AAW6T1J4"/>
<accession>A0AAW6T1J4</accession>
<feature type="transmembrane region" description="Helical" evidence="9">
    <location>
        <begin position="27"/>
        <end position="49"/>
    </location>
</feature>
<name>A0AAW6T1J4_9MICO</name>
<evidence type="ECO:0000256" key="2">
    <source>
        <dbReference type="ARBA" id="ARBA00007935"/>
    </source>
</evidence>
<evidence type="ECO:0000256" key="3">
    <source>
        <dbReference type="ARBA" id="ARBA00022448"/>
    </source>
</evidence>
<feature type="transmembrane region" description="Helical" evidence="9">
    <location>
        <begin position="292"/>
        <end position="315"/>
    </location>
</feature>
<evidence type="ECO:0000313" key="11">
    <source>
        <dbReference type="Proteomes" id="UP001321506"/>
    </source>
</evidence>
<feature type="transmembrane region" description="Helical" evidence="9">
    <location>
        <begin position="321"/>
        <end position="340"/>
    </location>
</feature>
<dbReference type="PANTHER" id="PTHR30472">
    <property type="entry name" value="FERRIC ENTEROBACTIN TRANSPORT SYSTEM PERMEASE PROTEIN"/>
    <property type="match status" value="1"/>
</dbReference>
<dbReference type="RefSeq" id="WP_281487470.1">
    <property type="nucleotide sequence ID" value="NZ_JASATX010000001.1"/>
</dbReference>
<dbReference type="GO" id="GO:0022857">
    <property type="term" value="F:transmembrane transporter activity"/>
    <property type="evidence" value="ECO:0007669"/>
    <property type="project" value="InterPro"/>
</dbReference>
<dbReference type="InterPro" id="IPR037294">
    <property type="entry name" value="ABC_BtuC-like"/>
</dbReference>
<comment type="caution">
    <text evidence="10">The sequence shown here is derived from an EMBL/GenBank/DDBJ whole genome shotgun (WGS) entry which is preliminary data.</text>
</comment>
<comment type="subcellular location">
    <subcellularLocation>
        <location evidence="1">Cell membrane</location>
        <topology evidence="1">Multi-pass membrane protein</topology>
    </subcellularLocation>
</comment>
<dbReference type="SUPFAM" id="SSF81345">
    <property type="entry name" value="ABC transporter involved in vitamin B12 uptake, BtuC"/>
    <property type="match status" value="1"/>
</dbReference>
<dbReference type="EMBL" id="JASATX010000001">
    <property type="protein sequence ID" value="MDI2097686.1"/>
    <property type="molecule type" value="Genomic_DNA"/>
</dbReference>
<keyword evidence="7 9" id="KW-0472">Membrane</keyword>
<protein>
    <submittedName>
        <fullName evidence="10">Iron ABC transporter permease</fullName>
    </submittedName>
</protein>
<feature type="region of interest" description="Disordered" evidence="8">
    <location>
        <begin position="1"/>
        <end position="21"/>
    </location>
</feature>
<dbReference type="Proteomes" id="UP001321506">
    <property type="component" value="Unassembled WGS sequence"/>
</dbReference>
<reference evidence="10 11" key="1">
    <citation type="submission" date="2023-04" db="EMBL/GenBank/DDBJ databases">
        <title>Klugiella caeni sp. nov. isolated from the sludge of biochemical tank.</title>
        <authorList>
            <person name="Geng K."/>
        </authorList>
    </citation>
    <scope>NUCLEOTIDE SEQUENCE [LARGE SCALE GENOMIC DNA]</scope>
    <source>
        <strain evidence="10 11">YN-L-19</strain>
    </source>
</reference>
<dbReference type="PANTHER" id="PTHR30472:SF24">
    <property type="entry name" value="FERRIC ENTEROBACTIN TRANSPORT SYSTEM PERMEASE PROTEIN FEPG"/>
    <property type="match status" value="1"/>
</dbReference>
<evidence type="ECO:0000256" key="9">
    <source>
        <dbReference type="SAM" id="Phobius"/>
    </source>
</evidence>
<keyword evidence="5 9" id="KW-0812">Transmembrane</keyword>
<proteinExistence type="inferred from homology"/>
<evidence type="ECO:0000256" key="6">
    <source>
        <dbReference type="ARBA" id="ARBA00022989"/>
    </source>
</evidence>
<dbReference type="GO" id="GO:0033214">
    <property type="term" value="P:siderophore-iron import into cell"/>
    <property type="evidence" value="ECO:0007669"/>
    <property type="project" value="TreeGrafter"/>
</dbReference>
<keyword evidence="3" id="KW-0813">Transport</keyword>
<feature type="transmembrane region" description="Helical" evidence="9">
    <location>
        <begin position="109"/>
        <end position="127"/>
    </location>
</feature>
<feature type="transmembrane region" description="Helical" evidence="9">
    <location>
        <begin position="134"/>
        <end position="153"/>
    </location>
</feature>
<organism evidence="10 11">
    <name type="scientific">Ruicaihuangia caeni</name>
    <dbReference type="NCBI Taxonomy" id="3042517"/>
    <lineage>
        <taxon>Bacteria</taxon>
        <taxon>Bacillati</taxon>
        <taxon>Actinomycetota</taxon>
        <taxon>Actinomycetes</taxon>
        <taxon>Micrococcales</taxon>
        <taxon>Microbacteriaceae</taxon>
        <taxon>Ruicaihuangia</taxon>
    </lineage>
</organism>
<evidence type="ECO:0000256" key="8">
    <source>
        <dbReference type="SAM" id="MobiDB-lite"/>
    </source>
</evidence>
<dbReference type="Gene3D" id="1.10.3470.10">
    <property type="entry name" value="ABC transporter involved in vitamin B12 uptake, BtuC"/>
    <property type="match status" value="1"/>
</dbReference>
<keyword evidence="11" id="KW-1185">Reference proteome</keyword>
<feature type="transmembrane region" description="Helical" evidence="9">
    <location>
        <begin position="194"/>
        <end position="225"/>
    </location>
</feature>
<feature type="transmembrane region" description="Helical" evidence="9">
    <location>
        <begin position="79"/>
        <end position="97"/>
    </location>
</feature>